<dbReference type="AlphaFoldDB" id="A0A4P9W9B4"/>
<dbReference type="InterPro" id="IPR036396">
    <property type="entry name" value="Cyt_P450_sf"/>
</dbReference>
<evidence type="ECO:0000313" key="9">
    <source>
        <dbReference type="EMBL" id="RKO89139.1"/>
    </source>
</evidence>
<proteinExistence type="inferred from homology"/>
<evidence type="ECO:0000313" key="10">
    <source>
        <dbReference type="Proteomes" id="UP000269721"/>
    </source>
</evidence>
<feature type="binding site" description="axial binding residue" evidence="8">
    <location>
        <position position="337"/>
    </location>
    <ligand>
        <name>heme</name>
        <dbReference type="ChEBI" id="CHEBI:30413"/>
    </ligand>
    <ligandPart>
        <name>Fe</name>
        <dbReference type="ChEBI" id="CHEBI:18248"/>
    </ligandPart>
</feature>
<name>A0A4P9W9B4_9FUNG</name>
<keyword evidence="4 8" id="KW-0479">Metal-binding</keyword>
<keyword evidence="3 8" id="KW-0349">Heme</keyword>
<dbReference type="GO" id="GO:0020037">
    <property type="term" value="F:heme binding"/>
    <property type="evidence" value="ECO:0007669"/>
    <property type="project" value="InterPro"/>
</dbReference>
<dbReference type="GO" id="GO:0016705">
    <property type="term" value="F:oxidoreductase activity, acting on paired donors, with incorporation or reduction of molecular oxygen"/>
    <property type="evidence" value="ECO:0007669"/>
    <property type="project" value="InterPro"/>
</dbReference>
<evidence type="ECO:0000256" key="1">
    <source>
        <dbReference type="ARBA" id="ARBA00001971"/>
    </source>
</evidence>
<dbReference type="InterPro" id="IPR001128">
    <property type="entry name" value="Cyt_P450"/>
</dbReference>
<sequence>MAAFYDSLNVKRHGSELGKFRKLVLNDQEAVPTMDGDAHRTRKAYLLAAHTSEWIDGYLKESAEFQEKLVVLIKEAAAGAGVEGKVALFPIILKTYIKMLAKVWFGLEAGDEYVANFLALSAGFQAPLPIDLPGTTYRAGIVARDALFATYADQLAKHRKNPDAYKHTALSALLAKQQEYELSDLMMLTELHHFVFASSGLMAPVLCAALMGLGTNPEALARARAEADAHADLLSSASTADIGNQLPFLAWTIKEATRKYAFIPIQLGLANREFEVDGYTIPSGTFLIAGLHATDMDPAIWTAPEKFDPARYERGEGLGDFDHVPFGAGNKAQTHRCPGGPAAASMSTVILGRLLLEFDFGLEAGQDQVPKGPLPANGLPVKITSRRA</sequence>
<dbReference type="PRINTS" id="PR00463">
    <property type="entry name" value="EP450I"/>
</dbReference>
<protein>
    <submittedName>
        <fullName evidence="9">Cytochrome P450</fullName>
    </submittedName>
</protein>
<evidence type="ECO:0000256" key="6">
    <source>
        <dbReference type="ARBA" id="ARBA00023004"/>
    </source>
</evidence>
<dbReference type="Proteomes" id="UP000269721">
    <property type="component" value="Unassembled WGS sequence"/>
</dbReference>
<keyword evidence="10" id="KW-1185">Reference proteome</keyword>
<dbReference type="SUPFAM" id="SSF48264">
    <property type="entry name" value="Cytochrome P450"/>
    <property type="match status" value="1"/>
</dbReference>
<gene>
    <name evidence="9" type="ORF">BDK51DRAFT_34049</name>
</gene>
<organism evidence="9 10">
    <name type="scientific">Blyttiomyces helicus</name>
    <dbReference type="NCBI Taxonomy" id="388810"/>
    <lineage>
        <taxon>Eukaryota</taxon>
        <taxon>Fungi</taxon>
        <taxon>Fungi incertae sedis</taxon>
        <taxon>Chytridiomycota</taxon>
        <taxon>Chytridiomycota incertae sedis</taxon>
        <taxon>Chytridiomycetes</taxon>
        <taxon>Chytridiomycetes incertae sedis</taxon>
        <taxon>Blyttiomyces</taxon>
    </lineage>
</organism>
<evidence type="ECO:0000256" key="8">
    <source>
        <dbReference type="PIRSR" id="PIRSR602401-1"/>
    </source>
</evidence>
<dbReference type="EMBL" id="KZ996268">
    <property type="protein sequence ID" value="RKO89139.1"/>
    <property type="molecule type" value="Genomic_DNA"/>
</dbReference>
<dbReference type="InterPro" id="IPR002401">
    <property type="entry name" value="Cyt_P450_E_grp-I"/>
</dbReference>
<keyword evidence="5" id="KW-0560">Oxidoreductase</keyword>
<dbReference type="GO" id="GO:0004497">
    <property type="term" value="F:monooxygenase activity"/>
    <property type="evidence" value="ECO:0007669"/>
    <property type="project" value="UniProtKB-KW"/>
</dbReference>
<evidence type="ECO:0000256" key="7">
    <source>
        <dbReference type="ARBA" id="ARBA00023033"/>
    </source>
</evidence>
<evidence type="ECO:0000256" key="3">
    <source>
        <dbReference type="ARBA" id="ARBA00022617"/>
    </source>
</evidence>
<evidence type="ECO:0000256" key="4">
    <source>
        <dbReference type="ARBA" id="ARBA00022723"/>
    </source>
</evidence>
<reference evidence="10" key="1">
    <citation type="journal article" date="2018" name="Nat. Microbiol.">
        <title>Leveraging single-cell genomics to expand the fungal tree of life.</title>
        <authorList>
            <person name="Ahrendt S.R."/>
            <person name="Quandt C.A."/>
            <person name="Ciobanu D."/>
            <person name="Clum A."/>
            <person name="Salamov A."/>
            <person name="Andreopoulos B."/>
            <person name="Cheng J.F."/>
            <person name="Woyke T."/>
            <person name="Pelin A."/>
            <person name="Henrissat B."/>
            <person name="Reynolds N.K."/>
            <person name="Benny G.L."/>
            <person name="Smith M.E."/>
            <person name="James T.Y."/>
            <person name="Grigoriev I.V."/>
        </authorList>
    </citation>
    <scope>NUCLEOTIDE SEQUENCE [LARGE SCALE GENOMIC DNA]</scope>
</reference>
<dbReference type="GO" id="GO:0016125">
    <property type="term" value="P:sterol metabolic process"/>
    <property type="evidence" value="ECO:0007669"/>
    <property type="project" value="TreeGrafter"/>
</dbReference>
<dbReference type="OrthoDB" id="2133385at2759"/>
<dbReference type="GO" id="GO:0005506">
    <property type="term" value="F:iron ion binding"/>
    <property type="evidence" value="ECO:0007669"/>
    <property type="project" value="InterPro"/>
</dbReference>
<dbReference type="PANTHER" id="PTHR24286">
    <property type="entry name" value="CYTOCHROME P450 26"/>
    <property type="match status" value="1"/>
</dbReference>
<dbReference type="Gene3D" id="1.10.630.10">
    <property type="entry name" value="Cytochrome P450"/>
    <property type="match status" value="1"/>
</dbReference>
<dbReference type="PANTHER" id="PTHR24286:SF24">
    <property type="entry name" value="LANOSTEROL 14-ALPHA DEMETHYLASE"/>
    <property type="match status" value="1"/>
</dbReference>
<dbReference type="Pfam" id="PF00067">
    <property type="entry name" value="p450"/>
    <property type="match status" value="1"/>
</dbReference>
<evidence type="ECO:0000256" key="2">
    <source>
        <dbReference type="ARBA" id="ARBA00010617"/>
    </source>
</evidence>
<dbReference type="CDD" id="cd00302">
    <property type="entry name" value="cytochrome_P450"/>
    <property type="match status" value="1"/>
</dbReference>
<comment type="cofactor">
    <cofactor evidence="1 8">
        <name>heme</name>
        <dbReference type="ChEBI" id="CHEBI:30413"/>
    </cofactor>
</comment>
<keyword evidence="6 8" id="KW-0408">Iron</keyword>
<evidence type="ECO:0000256" key="5">
    <source>
        <dbReference type="ARBA" id="ARBA00023002"/>
    </source>
</evidence>
<accession>A0A4P9W9B4</accession>
<keyword evidence="7" id="KW-0503">Monooxygenase</keyword>
<comment type="similarity">
    <text evidence="2">Belongs to the cytochrome P450 family.</text>
</comment>